<feature type="region of interest" description="Disordered" evidence="6">
    <location>
        <begin position="431"/>
        <end position="457"/>
    </location>
</feature>
<gene>
    <name evidence="8" type="primary">LOC101848615</name>
</gene>
<evidence type="ECO:0000256" key="6">
    <source>
        <dbReference type="SAM" id="MobiDB-lite"/>
    </source>
</evidence>
<evidence type="ECO:0000313" key="8">
    <source>
        <dbReference type="RefSeq" id="XP_035828481.1"/>
    </source>
</evidence>
<feature type="coiled-coil region" evidence="5">
    <location>
        <begin position="176"/>
        <end position="250"/>
    </location>
</feature>
<keyword evidence="3 5" id="KW-0175">Coiled coil</keyword>
<evidence type="ECO:0000256" key="1">
    <source>
        <dbReference type="ARBA" id="ARBA00004300"/>
    </source>
</evidence>
<dbReference type="Gene3D" id="1.10.287.1490">
    <property type="match status" value="1"/>
</dbReference>
<comment type="subcellular location">
    <subcellularLocation>
        <location evidence="1">Cytoplasm</location>
        <location evidence="1">Cytoskeleton</location>
        <location evidence="1">Microtubule organizing center</location>
        <location evidence="1">Centrosome</location>
    </subcellularLocation>
</comment>
<evidence type="ECO:0000256" key="5">
    <source>
        <dbReference type="SAM" id="Coils"/>
    </source>
</evidence>
<protein>
    <submittedName>
        <fullName evidence="8">Centrosomal protein of 83 kDa</fullName>
    </submittedName>
</protein>
<keyword evidence="2" id="KW-0963">Cytoplasm</keyword>
<evidence type="ECO:0000256" key="4">
    <source>
        <dbReference type="ARBA" id="ARBA00023212"/>
    </source>
</evidence>
<evidence type="ECO:0000256" key="2">
    <source>
        <dbReference type="ARBA" id="ARBA00022490"/>
    </source>
</evidence>
<evidence type="ECO:0000256" key="3">
    <source>
        <dbReference type="ARBA" id="ARBA00023054"/>
    </source>
</evidence>
<feature type="coiled-coil region" evidence="5">
    <location>
        <begin position="56"/>
        <end position="129"/>
    </location>
</feature>
<feature type="compositionally biased region" description="Basic and acidic residues" evidence="6">
    <location>
        <begin position="431"/>
        <end position="451"/>
    </location>
</feature>
<keyword evidence="7" id="KW-1185">Reference proteome</keyword>
<dbReference type="GeneID" id="101848615"/>
<organism evidence="7 8">
    <name type="scientific">Aplysia californica</name>
    <name type="common">California sea hare</name>
    <dbReference type="NCBI Taxonomy" id="6500"/>
    <lineage>
        <taxon>Eukaryota</taxon>
        <taxon>Metazoa</taxon>
        <taxon>Spiralia</taxon>
        <taxon>Lophotrochozoa</taxon>
        <taxon>Mollusca</taxon>
        <taxon>Gastropoda</taxon>
        <taxon>Heterobranchia</taxon>
        <taxon>Euthyneura</taxon>
        <taxon>Tectipleura</taxon>
        <taxon>Aplysiida</taxon>
        <taxon>Aplysioidea</taxon>
        <taxon>Aplysiidae</taxon>
        <taxon>Aplysia</taxon>
    </lineage>
</organism>
<keyword evidence="4" id="KW-0206">Cytoskeleton</keyword>
<name>A0ABM1W1D8_APLCA</name>
<dbReference type="PANTHER" id="PTHR23170:SF2">
    <property type="entry name" value="CENTROSOMAL PROTEIN OF 83 KDA"/>
    <property type="match status" value="1"/>
</dbReference>
<proteinExistence type="predicted"/>
<dbReference type="PANTHER" id="PTHR23170">
    <property type="entry name" value="NY-REN-58 ANTIGEN"/>
    <property type="match status" value="1"/>
</dbReference>
<sequence length="786" mass="91120">MEDSLATAPHTEVTRPSYSMAAAGVVAGGGMAGQLGGSLGSQLPRLTMETELQKLLSDEKGRAEKHKVNYQQLKVEHMRLQDKIIELEAENRSTIEESRIVKDKYLTMYEACKRDLAEKIAEVEEMKTKMITPQRLEVIKANIVDELEQVYRERTKKQEAEVEEYRSALSKVRYEMSFLKAEYEHTKADCQQQLEEMVKQQDIELRNLREDRDTAINKIQAETGQDLQKVRTLQRENAQLHLQLKEVLVELEESRALKEKTGLDADNVTRVQARQISEQAASIRSLEAERESLKRQLENVQRELTASGTEQNKLQGQIHELGRKNTVLKGHTEEVIHRSKVDLSDLKMEMLKQKGEVEKEKDRLSNEVEDLRNQLDIAETKVRQLQAALEDKEREAVQRVQAAREDEFAKMAVVENEKFELETKMQEMERRRIDEESRRHAEQEKWNERVSDAQAGRDQAERELISVKTRLSHMENLQDQLERERSENSTLKSRVHKLETELSTFNSAEHELTDSNLRLKNSASLLREELKLTQSQLEKLQNNHEMILLQQRQAMSEDRSQMEQRLHELEDKLGQSQTRYSRASAIHKKLKKKTAKVTDHLKEKLLVLEAENTELDLEKKALQKCVPADQYNRLRKQWKGLWRRHQEFRTILFSIPSSDLSARGKTGEFFPYRKTSAGQQLDASAMLNQSALDNELEEQHQEDLRVLRTRLEALDQVQHRQLAELTADLTPREKRDLGKDDHQPLDRLDLHGVVDTDLMTATSKLDRRDDAGCMSEEQVSVHSAES</sequence>
<reference evidence="8" key="1">
    <citation type="submission" date="2025-08" db="UniProtKB">
        <authorList>
            <consortium name="RefSeq"/>
        </authorList>
    </citation>
    <scope>IDENTIFICATION</scope>
</reference>
<evidence type="ECO:0000313" key="7">
    <source>
        <dbReference type="Proteomes" id="UP000694888"/>
    </source>
</evidence>
<feature type="region of interest" description="Disordered" evidence="6">
    <location>
        <begin position="761"/>
        <end position="786"/>
    </location>
</feature>
<dbReference type="Proteomes" id="UP000694888">
    <property type="component" value="Unplaced"/>
</dbReference>
<dbReference type="InterPro" id="IPR052116">
    <property type="entry name" value="Centro_Cilium_Assembly"/>
</dbReference>
<feature type="compositionally biased region" description="Polar residues" evidence="6">
    <location>
        <begin position="777"/>
        <end position="786"/>
    </location>
</feature>
<dbReference type="RefSeq" id="XP_035828481.1">
    <property type="nucleotide sequence ID" value="XM_035972588.1"/>
</dbReference>
<accession>A0ABM1W1D8</accession>
<feature type="coiled-coil region" evidence="5">
    <location>
        <begin position="276"/>
        <end position="310"/>
    </location>
</feature>